<dbReference type="GO" id="GO:0016787">
    <property type="term" value="F:hydrolase activity"/>
    <property type="evidence" value="ECO:0007669"/>
    <property type="project" value="InterPro"/>
</dbReference>
<evidence type="ECO:0000256" key="3">
    <source>
        <dbReference type="SAM" id="SignalP"/>
    </source>
</evidence>
<comment type="caution">
    <text evidence="5">The sequence shown here is derived from an EMBL/GenBank/DDBJ whole genome shotgun (WGS) entry which is preliminary data.</text>
</comment>
<evidence type="ECO:0000256" key="2">
    <source>
        <dbReference type="ARBA" id="ARBA00022833"/>
    </source>
</evidence>
<evidence type="ECO:0000313" key="6">
    <source>
        <dbReference type="Proteomes" id="UP000282184"/>
    </source>
</evidence>
<dbReference type="PANTHER" id="PTHR11079:SF162">
    <property type="entry name" value="RIBOFLAVIN BIOSYNTHESIS PROTEIN PYRD, CHLOROPLASTIC"/>
    <property type="match status" value="1"/>
</dbReference>
<organism evidence="5 6">
    <name type="scientific">Hymenobacter gummosus</name>
    <dbReference type="NCBI Taxonomy" id="1776032"/>
    <lineage>
        <taxon>Bacteria</taxon>
        <taxon>Pseudomonadati</taxon>
        <taxon>Bacteroidota</taxon>
        <taxon>Cytophagia</taxon>
        <taxon>Cytophagales</taxon>
        <taxon>Hymenobacteraceae</taxon>
        <taxon>Hymenobacter</taxon>
    </lineage>
</organism>
<keyword evidence="1" id="KW-0479">Metal-binding</keyword>
<feature type="signal peptide" evidence="3">
    <location>
        <begin position="1"/>
        <end position="18"/>
    </location>
</feature>
<keyword evidence="2" id="KW-0862">Zinc</keyword>
<feature type="domain" description="CMP/dCMP-type deaminase" evidence="4">
    <location>
        <begin position="34"/>
        <end position="152"/>
    </location>
</feature>
<protein>
    <submittedName>
        <fullName evidence="5">Nucleoside deaminase</fullName>
    </submittedName>
</protein>
<dbReference type="Gene3D" id="3.40.140.10">
    <property type="entry name" value="Cytidine Deaminase, domain 2"/>
    <property type="match status" value="1"/>
</dbReference>
<reference evidence="5 6" key="1">
    <citation type="submission" date="2018-12" db="EMBL/GenBank/DDBJ databases">
        <title>Hymenobacter gummosus sp. nov., isolated from a spring.</title>
        <authorList>
            <person name="Nie L."/>
        </authorList>
    </citation>
    <scope>NUCLEOTIDE SEQUENCE [LARGE SCALE GENOMIC DNA]</scope>
    <source>
        <strain evidence="5 6">KCTC 52166</strain>
    </source>
</reference>
<dbReference type="RefSeq" id="WP_126693060.1">
    <property type="nucleotide sequence ID" value="NZ_RXOF01000005.1"/>
</dbReference>
<dbReference type="InterPro" id="IPR002125">
    <property type="entry name" value="CMP_dCMP_dom"/>
</dbReference>
<dbReference type="PROSITE" id="PS00903">
    <property type="entry name" value="CYT_DCMP_DEAMINASES_1"/>
    <property type="match status" value="1"/>
</dbReference>
<sequence>MKALLPLAGALLAAPVLAPPPSTPAPLTVQQERDQLYAWLAYAVVYQDWQTTAQRDSSRGFNIGSVLVNADGYVVHWGRNSVNATRNQTQHGEVRLIQSYLERTRQYALPGYTIYTTLEPCAMCSGMMTLTQVTRTVFGQRDPDYGAALQRLQLDSRACSPAGYGPYPRTVQVSQAPDAISSAIDSAYARYRGKRIVDFLAAPATRVLYARAAARMQRYRAQYPANQVRLDSARRFLARLPQ</sequence>
<dbReference type="InterPro" id="IPR016193">
    <property type="entry name" value="Cytidine_deaminase-like"/>
</dbReference>
<proteinExistence type="predicted"/>
<dbReference type="InterPro" id="IPR016192">
    <property type="entry name" value="APOBEC/CMP_deaminase_Zn-bd"/>
</dbReference>
<evidence type="ECO:0000313" key="5">
    <source>
        <dbReference type="EMBL" id="RTQ50009.1"/>
    </source>
</evidence>
<dbReference type="Pfam" id="PF00383">
    <property type="entry name" value="dCMP_cyt_deam_1"/>
    <property type="match status" value="1"/>
</dbReference>
<dbReference type="OrthoDB" id="9802676at2"/>
<dbReference type="GO" id="GO:0008270">
    <property type="term" value="F:zinc ion binding"/>
    <property type="evidence" value="ECO:0007669"/>
    <property type="project" value="InterPro"/>
</dbReference>
<dbReference type="PROSITE" id="PS51747">
    <property type="entry name" value="CYT_DCMP_DEAMINASES_2"/>
    <property type="match status" value="1"/>
</dbReference>
<dbReference type="SUPFAM" id="SSF53927">
    <property type="entry name" value="Cytidine deaminase-like"/>
    <property type="match status" value="1"/>
</dbReference>
<dbReference type="EMBL" id="RXOF01000005">
    <property type="protein sequence ID" value="RTQ50009.1"/>
    <property type="molecule type" value="Genomic_DNA"/>
</dbReference>
<dbReference type="PANTHER" id="PTHR11079">
    <property type="entry name" value="CYTOSINE DEAMINASE FAMILY MEMBER"/>
    <property type="match status" value="1"/>
</dbReference>
<name>A0A431U330_9BACT</name>
<dbReference type="CDD" id="cd01285">
    <property type="entry name" value="nucleoside_deaminase"/>
    <property type="match status" value="1"/>
</dbReference>
<feature type="chain" id="PRO_5019094370" evidence="3">
    <location>
        <begin position="19"/>
        <end position="242"/>
    </location>
</feature>
<accession>A0A431U330</accession>
<evidence type="ECO:0000259" key="4">
    <source>
        <dbReference type="PROSITE" id="PS51747"/>
    </source>
</evidence>
<keyword evidence="3" id="KW-0732">Signal</keyword>
<dbReference type="AlphaFoldDB" id="A0A431U330"/>
<evidence type="ECO:0000256" key="1">
    <source>
        <dbReference type="ARBA" id="ARBA00022723"/>
    </source>
</evidence>
<keyword evidence="6" id="KW-1185">Reference proteome</keyword>
<gene>
    <name evidence="5" type="ORF">EJV47_10220</name>
</gene>
<dbReference type="Proteomes" id="UP000282184">
    <property type="component" value="Unassembled WGS sequence"/>
</dbReference>